<dbReference type="PANTHER" id="PTHR32114">
    <property type="entry name" value="ABC TRANSPORTER ABCH.3"/>
    <property type="match status" value="1"/>
</dbReference>
<dbReference type="EMBL" id="JADEXQ010000018">
    <property type="protein sequence ID" value="MBE9029560.1"/>
    <property type="molecule type" value="Genomic_DNA"/>
</dbReference>
<evidence type="ECO:0000313" key="7">
    <source>
        <dbReference type="EMBL" id="MBE9029560.1"/>
    </source>
</evidence>
<dbReference type="InterPro" id="IPR038729">
    <property type="entry name" value="Rad50/SbcC_AAA"/>
</dbReference>
<feature type="region of interest" description="Disordered" evidence="5">
    <location>
        <begin position="921"/>
        <end position="944"/>
    </location>
</feature>
<comment type="caution">
    <text evidence="7">The sequence shown here is derived from an EMBL/GenBank/DDBJ whole genome shotgun (WGS) entry which is preliminary data.</text>
</comment>
<feature type="compositionally biased region" description="Basic residues" evidence="5">
    <location>
        <begin position="922"/>
        <end position="934"/>
    </location>
</feature>
<accession>A0A928VN51</accession>
<dbReference type="AlphaFoldDB" id="A0A928VN51"/>
<comment type="similarity">
    <text evidence="1">Belongs to the SMC family. SbcC subfamily.</text>
</comment>
<evidence type="ECO:0000256" key="5">
    <source>
        <dbReference type="SAM" id="MobiDB-lite"/>
    </source>
</evidence>
<evidence type="ECO:0000256" key="4">
    <source>
        <dbReference type="SAM" id="Coils"/>
    </source>
</evidence>
<name>A0A928VN51_9CYAN</name>
<organism evidence="7 8">
    <name type="scientific">Romeriopsis navalis LEGE 11480</name>
    <dbReference type="NCBI Taxonomy" id="2777977"/>
    <lineage>
        <taxon>Bacteria</taxon>
        <taxon>Bacillati</taxon>
        <taxon>Cyanobacteriota</taxon>
        <taxon>Cyanophyceae</taxon>
        <taxon>Leptolyngbyales</taxon>
        <taxon>Leptolyngbyaceae</taxon>
        <taxon>Romeriopsis</taxon>
        <taxon>Romeriopsis navalis</taxon>
    </lineage>
</organism>
<reference evidence="7" key="1">
    <citation type="submission" date="2020-10" db="EMBL/GenBank/DDBJ databases">
        <authorList>
            <person name="Castelo-Branco R."/>
            <person name="Eusebio N."/>
            <person name="Adriana R."/>
            <person name="Vieira A."/>
            <person name="Brugerolle De Fraissinette N."/>
            <person name="Rezende De Castro R."/>
            <person name="Schneider M.P."/>
            <person name="Vasconcelos V."/>
            <person name="Leao P.N."/>
        </authorList>
    </citation>
    <scope>NUCLEOTIDE SEQUENCE</scope>
    <source>
        <strain evidence="7">LEGE 11480</strain>
    </source>
</reference>
<feature type="coiled-coil region" evidence="4">
    <location>
        <begin position="607"/>
        <end position="648"/>
    </location>
</feature>
<evidence type="ECO:0000313" key="8">
    <source>
        <dbReference type="Proteomes" id="UP000625316"/>
    </source>
</evidence>
<sequence>MIPLQLTLRNFLSYREATLDFRGLHTACICGPNGAGKSSLLEAISWAIWGSSRAATEDDVIHQGLSEARVDFSFRIHGNTYRVIRTRYRGQAMTLDFQVETEAGQFRPLTGKNLRVTQQLIHDQINLDYETFVNSAYLRQGRADEFMLKRPGERKQILADLLKLQHYDELAEKARDQARQLKGQVSLFEQQLSTIANQRQAQKHIQRDRAESESLVAQLQQLQIKGREQLQTLQKQQQQRQAWQQQRDWQQQQLQQVTQGCEQHRQELVQAEQQLKTLEALFSQETDIFAGYAQWQTIQGQEEVLANRFQAFQVVQAQRGQQQQAQSAQLNQLQQALQRVQLQLTSLEDQKADLEQTLSRKTEIEEGLTQLQQARKQLQHYEDAQMQAAPLVQRQQQLNREIDRATARLTARLDELRVNAQQFQAKQSRQPVLQEAVTAVAVRIEELDQLRQYQEQVREKGVERRTFMERLQGHQRAYEGQLAEIDQILRLLNKDGILAEVEISSELGTIAHEANGEYQIAGDADTVTLVEQMHISGDEIPACPLCDRPLDEHHRHLVLEKHKAKQEEILSQIWIIREQLAVSEREIQVLRQEYCEIETRLTQYGEVRQAQGQLQSELQTNTEAQQAFERLTDELEQVELQLRNNTHVADFHQEMALLDQTLGQLNYDERDHALARGWVDRWRWAEIKYGDIKQAQKRYEQVLQKAPELQQQLQALQQQIATIEAENASNLHEFDQQLESIGYSLEQHNQLRSQLRQAQVWQLKYQELQQARQQFPQVQTRVEDISQALQTRVMEQQTLQQQVEFLNRCLAQHPDTTAAIQQWETELQRDRQTLDEQLAKLGQLQQRQQEQEQLKLRQLELMTELQQIQQQHRVYQELAQAFGKNGIPALMIENILPQLETMTNQILARLSANQLHVQFVTHRSRAGKSGKSSKSRSQSKPPSAKAIETLDILIADARGTRPYETYSGGEAFRINFAIRLALARLLSQRSGTALQMLIVDEGFGTQDKEGIDRLIGAINAIADDFACILTITHMAYFRDAFQARIEVTKTETGSHLDLCV</sequence>
<evidence type="ECO:0000256" key="1">
    <source>
        <dbReference type="ARBA" id="ARBA00006930"/>
    </source>
</evidence>
<dbReference type="SUPFAM" id="SSF52540">
    <property type="entry name" value="P-loop containing nucleoside triphosphate hydrolases"/>
    <property type="match status" value="2"/>
</dbReference>
<proteinExistence type="inferred from homology"/>
<feature type="compositionally biased region" description="Low complexity" evidence="5">
    <location>
        <begin position="935"/>
        <end position="944"/>
    </location>
</feature>
<feature type="domain" description="Rad50/SbcC-type AAA" evidence="6">
    <location>
        <begin position="5"/>
        <end position="214"/>
    </location>
</feature>
<feature type="coiled-coil region" evidence="4">
    <location>
        <begin position="820"/>
        <end position="871"/>
    </location>
</feature>
<dbReference type="Gene3D" id="3.40.50.300">
    <property type="entry name" value="P-loop containing nucleotide triphosphate hydrolases"/>
    <property type="match status" value="2"/>
</dbReference>
<dbReference type="Proteomes" id="UP000625316">
    <property type="component" value="Unassembled WGS sequence"/>
</dbReference>
<gene>
    <name evidence="7" type="ORF">IQ266_07270</name>
</gene>
<dbReference type="PANTHER" id="PTHR32114:SF2">
    <property type="entry name" value="ABC TRANSPORTER ABCH.3"/>
    <property type="match status" value="1"/>
</dbReference>
<dbReference type="Pfam" id="PF13476">
    <property type="entry name" value="AAA_23"/>
    <property type="match status" value="1"/>
</dbReference>
<protein>
    <recommendedName>
        <fullName evidence="3">Nuclease SbcCD subunit C</fullName>
    </recommendedName>
</protein>
<evidence type="ECO:0000256" key="3">
    <source>
        <dbReference type="ARBA" id="ARBA00013368"/>
    </source>
</evidence>
<feature type="coiled-coil region" evidence="4">
    <location>
        <begin position="164"/>
        <end position="288"/>
    </location>
</feature>
<dbReference type="Gene3D" id="1.10.287.510">
    <property type="entry name" value="Helix hairpin bin"/>
    <property type="match status" value="1"/>
</dbReference>
<keyword evidence="4" id="KW-0175">Coiled coil</keyword>
<dbReference type="RefSeq" id="WP_264324377.1">
    <property type="nucleotide sequence ID" value="NZ_JADEXQ010000018.1"/>
</dbReference>
<feature type="coiled-coil region" evidence="4">
    <location>
        <begin position="692"/>
        <end position="771"/>
    </location>
</feature>
<evidence type="ECO:0000259" key="6">
    <source>
        <dbReference type="Pfam" id="PF13476"/>
    </source>
</evidence>
<dbReference type="InterPro" id="IPR027417">
    <property type="entry name" value="P-loop_NTPase"/>
</dbReference>
<comment type="subunit">
    <text evidence="2">Heterodimer of SbcC and SbcD.</text>
</comment>
<dbReference type="Pfam" id="PF13558">
    <property type="entry name" value="SbcC_Walker_B"/>
    <property type="match status" value="1"/>
</dbReference>
<evidence type="ECO:0000256" key="2">
    <source>
        <dbReference type="ARBA" id="ARBA00011322"/>
    </source>
</evidence>
<dbReference type="SUPFAM" id="SSF75712">
    <property type="entry name" value="Rad50 coiled-coil Zn hook"/>
    <property type="match status" value="1"/>
</dbReference>
<keyword evidence="8" id="KW-1185">Reference proteome</keyword>
<feature type="coiled-coil region" evidence="4">
    <location>
        <begin position="323"/>
        <end position="426"/>
    </location>
</feature>